<evidence type="ECO:0000256" key="1">
    <source>
        <dbReference type="ARBA" id="ARBA00022801"/>
    </source>
</evidence>
<dbReference type="Gene3D" id="3.60.110.10">
    <property type="entry name" value="Carbon-nitrogen hydrolase"/>
    <property type="match status" value="1"/>
</dbReference>
<dbReference type="Pfam" id="PF00795">
    <property type="entry name" value="CN_hydrolase"/>
    <property type="match status" value="1"/>
</dbReference>
<dbReference type="PROSITE" id="PS50263">
    <property type="entry name" value="CN_HYDROLASE"/>
    <property type="match status" value="1"/>
</dbReference>
<keyword evidence="1 3" id="KW-0378">Hydrolase</keyword>
<dbReference type="InterPro" id="IPR036526">
    <property type="entry name" value="C-N_Hydrolase_sf"/>
</dbReference>
<sequence>MGPSCGRAADLLDAAERSVCELAGQGVALVVLPELFALPYYAESDPAGWRDVAEDMDGPTVSWAVELAARKDVALVFGLCLAGRPDEKPANAAVLVAPGQPPRVVAEKVHLPPRGPSGFGEVDHFRSSDPTVRTFDYRGFCFAVLICFDRRFPESWRAAARAGAEIVLIPVAGPADTDPLGQFEAELRTHARANAVYALSAARFGTETVTGTPVRHDGETMAVTPLGERLASRGTAVVALSADALSAARNRNPTHRLNRFTPARGYQDV</sequence>
<dbReference type="PANTHER" id="PTHR43674:SF2">
    <property type="entry name" value="BETA-UREIDOPROPIONASE"/>
    <property type="match status" value="1"/>
</dbReference>
<evidence type="ECO:0000313" key="3">
    <source>
        <dbReference type="EMBL" id="WAP67722.1"/>
    </source>
</evidence>
<keyword evidence="4" id="KW-1185">Reference proteome</keyword>
<dbReference type="Proteomes" id="UP001164020">
    <property type="component" value="Chromosome"/>
</dbReference>
<name>A0ABY7BWE5_9HYPH</name>
<evidence type="ECO:0000259" key="2">
    <source>
        <dbReference type="PROSITE" id="PS50263"/>
    </source>
</evidence>
<protein>
    <submittedName>
        <fullName evidence="3">Carbon-nitrogen hydrolase family protein</fullName>
    </submittedName>
</protein>
<dbReference type="InterPro" id="IPR050345">
    <property type="entry name" value="Aliph_Amidase/BUP"/>
</dbReference>
<dbReference type="SUPFAM" id="SSF56317">
    <property type="entry name" value="Carbon-nitrogen hydrolase"/>
    <property type="match status" value="1"/>
</dbReference>
<dbReference type="GO" id="GO:0016787">
    <property type="term" value="F:hydrolase activity"/>
    <property type="evidence" value="ECO:0007669"/>
    <property type="project" value="UniProtKB-KW"/>
</dbReference>
<evidence type="ECO:0000313" key="4">
    <source>
        <dbReference type="Proteomes" id="UP001164020"/>
    </source>
</evidence>
<dbReference type="PANTHER" id="PTHR43674">
    <property type="entry name" value="NITRILASE C965.09-RELATED"/>
    <property type="match status" value="1"/>
</dbReference>
<gene>
    <name evidence="3" type="ORF">OH818_19920</name>
</gene>
<reference evidence="3" key="1">
    <citation type="submission" date="2022-12" db="EMBL/GenBank/DDBJ databases">
        <title>Jiella pelagia sp. nov., isolated from phosphonate enriched culture of Northwest Pacific surface seawater.</title>
        <authorList>
            <person name="Shin D.Y."/>
            <person name="Hwang C.Y."/>
        </authorList>
    </citation>
    <scope>NUCLEOTIDE SEQUENCE</scope>
    <source>
        <strain evidence="3">HL-NP1</strain>
    </source>
</reference>
<dbReference type="EMBL" id="CP114029">
    <property type="protein sequence ID" value="WAP67722.1"/>
    <property type="molecule type" value="Genomic_DNA"/>
</dbReference>
<dbReference type="CDD" id="cd07197">
    <property type="entry name" value="nitrilase"/>
    <property type="match status" value="1"/>
</dbReference>
<feature type="domain" description="CN hydrolase" evidence="2">
    <location>
        <begin position="1"/>
        <end position="246"/>
    </location>
</feature>
<dbReference type="InterPro" id="IPR003010">
    <property type="entry name" value="C-N_Hydrolase"/>
</dbReference>
<accession>A0ABY7BWE5</accession>
<dbReference type="RefSeq" id="WP_268880185.1">
    <property type="nucleotide sequence ID" value="NZ_CP114029.1"/>
</dbReference>
<organism evidence="3 4">
    <name type="scientific">Jiella pelagia</name>
    <dbReference type="NCBI Taxonomy" id="2986949"/>
    <lineage>
        <taxon>Bacteria</taxon>
        <taxon>Pseudomonadati</taxon>
        <taxon>Pseudomonadota</taxon>
        <taxon>Alphaproteobacteria</taxon>
        <taxon>Hyphomicrobiales</taxon>
        <taxon>Aurantimonadaceae</taxon>
        <taxon>Jiella</taxon>
    </lineage>
</organism>
<proteinExistence type="predicted"/>